<dbReference type="EMBL" id="CP095407">
    <property type="protein sequence ID" value="USU93369.1"/>
    <property type="molecule type" value="Genomic_DNA"/>
</dbReference>
<sequence>MIEKLTIKNLGKHQDAWATIYIEPNNTYSECGGRITVILEDYIGTAFFSHCGTKTFQEFIAKTNSGYLMNKLFNQNNQIPDSIFIEDGDAILELINREKKEEIKLAREYGDESLSKEALRSLRDALSGEQFDTAGELYRHLDSDEQETMDSLFGEEWGFDSTLKKENPNYIYVKSIVDSIIAEFKKLSEVIT</sequence>
<name>A0AAE9S7Q6_ACIPI</name>
<evidence type="ECO:0000313" key="2">
    <source>
        <dbReference type="Proteomes" id="UP001055514"/>
    </source>
</evidence>
<evidence type="ECO:0008006" key="3">
    <source>
        <dbReference type="Google" id="ProtNLM"/>
    </source>
</evidence>
<dbReference type="AlphaFoldDB" id="A0AAE9S7Q6"/>
<gene>
    <name evidence="1" type="ORF">MWH18_13520</name>
</gene>
<dbReference type="InterPro" id="IPR058701">
    <property type="entry name" value="PhiTE_072-like"/>
</dbReference>
<protein>
    <recommendedName>
        <fullName evidence="3">DUF4375 domain-containing protein</fullName>
    </recommendedName>
</protein>
<evidence type="ECO:0000313" key="1">
    <source>
        <dbReference type="EMBL" id="USU93369.1"/>
    </source>
</evidence>
<dbReference type="Proteomes" id="UP001055514">
    <property type="component" value="Chromosome"/>
</dbReference>
<reference evidence="1" key="1">
    <citation type="submission" date="2022-04" db="EMBL/GenBank/DDBJ databases">
        <title>Emergence of ST220 Acinetobacter pittii strain in bloodstream infection, which co-producing chromosomal NDM-1 and OXA-820 carbapenemases.</title>
        <authorList>
            <person name="Tian C."/>
            <person name="Xing M."/>
            <person name="Fu L."/>
            <person name="Xia D."/>
        </authorList>
    </citation>
    <scope>NUCLEOTIDE SEQUENCE</scope>
    <source>
        <strain evidence="1">TCM</strain>
    </source>
</reference>
<proteinExistence type="predicted"/>
<dbReference type="Pfam" id="PF26211">
    <property type="entry name" value="Phage_phiTE_072"/>
    <property type="match status" value="1"/>
</dbReference>
<organism evidence="1 2">
    <name type="scientific">Acinetobacter pittii</name>
    <name type="common">Acinetobacter genomosp. 3</name>
    <dbReference type="NCBI Taxonomy" id="48296"/>
    <lineage>
        <taxon>Bacteria</taxon>
        <taxon>Pseudomonadati</taxon>
        <taxon>Pseudomonadota</taxon>
        <taxon>Gammaproteobacteria</taxon>
        <taxon>Moraxellales</taxon>
        <taxon>Moraxellaceae</taxon>
        <taxon>Acinetobacter</taxon>
        <taxon>Acinetobacter calcoaceticus/baumannii complex</taxon>
    </lineage>
</organism>
<dbReference type="RefSeq" id="WP_126117644.1">
    <property type="nucleotide sequence ID" value="NZ_CP029610.1"/>
</dbReference>
<accession>A0AAE9S7Q6</accession>